<feature type="transmembrane region" description="Helical" evidence="1">
    <location>
        <begin position="126"/>
        <end position="146"/>
    </location>
</feature>
<feature type="transmembrane region" description="Helical" evidence="1">
    <location>
        <begin position="6"/>
        <end position="23"/>
    </location>
</feature>
<dbReference type="Gene3D" id="1.10.10.60">
    <property type="entry name" value="Homeodomain-like"/>
    <property type="match status" value="1"/>
</dbReference>
<dbReference type="Proteomes" id="UP000001062">
    <property type="component" value="Chromosome"/>
</dbReference>
<gene>
    <name evidence="2" type="ordered locus">Marme_0182</name>
</gene>
<dbReference type="HOGENOM" id="CLU_945952_0_0_6"/>
<feature type="transmembrane region" description="Helical" evidence="1">
    <location>
        <begin position="58"/>
        <end position="79"/>
    </location>
</feature>
<feature type="transmembrane region" description="Helical" evidence="1">
    <location>
        <begin position="162"/>
        <end position="182"/>
    </location>
</feature>
<organism evidence="2 3">
    <name type="scientific">Marinomonas mediterranea (strain ATCC 700492 / JCM 21426 / NBRC 103028 / MMB-1)</name>
    <dbReference type="NCBI Taxonomy" id="717774"/>
    <lineage>
        <taxon>Bacteria</taxon>
        <taxon>Pseudomonadati</taxon>
        <taxon>Pseudomonadota</taxon>
        <taxon>Gammaproteobacteria</taxon>
        <taxon>Oceanospirillales</taxon>
        <taxon>Oceanospirillaceae</taxon>
        <taxon>Marinomonas</taxon>
    </lineage>
</organism>
<proteinExistence type="predicted"/>
<sequence>MLWIVPSITALLIKFFLLLKPAIRKQRYLLSFLISITFLNIFELLTLFRMGYDLLVLKLYYCAACFAAVYLFIICSQITSSFRYVKHEISLLSAVLMSAVVVFSDKIITGFTLLPNHSITRVAGEFYFAFQIYALVLLALSLRILIMNTSKQTEVIARKRSTIVFLALSPTIITALIVMLLMELGVSINMVGVLSVTLCFMLLIFRGNYDEHDVFRTMKYIPYSSERVFYLKLKSLSKKLYFPASGESVNMKEILKEVEELVVKNANQYFDTQKEVAKALNISESSLSRKLPKK</sequence>
<dbReference type="RefSeq" id="WP_013659393.1">
    <property type="nucleotide sequence ID" value="NC_015276.1"/>
</dbReference>
<keyword evidence="1" id="KW-1133">Transmembrane helix</keyword>
<reference evidence="2 3" key="1">
    <citation type="journal article" date="2012" name="Stand. Genomic Sci.">
        <title>Complete genome sequence of the melanogenic marine bacterium Marinomonas mediterranea type strain (MMB-1(T)).</title>
        <authorList>
            <person name="Lucas-Elio P."/>
            <person name="Goodwin L."/>
            <person name="Woyke T."/>
            <person name="Pitluck S."/>
            <person name="Nolan M."/>
            <person name="Kyrpides N.C."/>
            <person name="Detter J.C."/>
            <person name="Copeland A."/>
            <person name="Teshima H."/>
            <person name="Bruce D."/>
            <person name="Detter C."/>
            <person name="Tapia R."/>
            <person name="Han S."/>
            <person name="Land M.L."/>
            <person name="Ivanova N."/>
            <person name="Mikhailova N."/>
            <person name="Johnston A.W."/>
            <person name="Sanchez-Amat A."/>
        </authorList>
    </citation>
    <scope>NUCLEOTIDE SEQUENCE [LARGE SCALE GENOMIC DNA]</scope>
    <source>
        <strain evidence="3">ATCC 700492 / JCM 21426 / NBRC 103028 / MMB-1</strain>
    </source>
</reference>
<dbReference type="EMBL" id="CP002583">
    <property type="protein sequence ID" value="ADZ89486.1"/>
    <property type="molecule type" value="Genomic_DNA"/>
</dbReference>
<feature type="transmembrane region" description="Helical" evidence="1">
    <location>
        <begin position="188"/>
        <end position="209"/>
    </location>
</feature>
<name>F2JW98_MARM1</name>
<evidence type="ECO:0000256" key="1">
    <source>
        <dbReference type="SAM" id="Phobius"/>
    </source>
</evidence>
<feature type="transmembrane region" description="Helical" evidence="1">
    <location>
        <begin position="30"/>
        <end position="52"/>
    </location>
</feature>
<dbReference type="AlphaFoldDB" id="F2JW98"/>
<feature type="transmembrane region" description="Helical" evidence="1">
    <location>
        <begin position="91"/>
        <end position="114"/>
    </location>
</feature>
<dbReference type="eggNOG" id="COG2204">
    <property type="taxonomic scope" value="Bacteria"/>
</dbReference>
<keyword evidence="3" id="KW-1185">Reference proteome</keyword>
<evidence type="ECO:0000313" key="2">
    <source>
        <dbReference type="EMBL" id="ADZ89486.1"/>
    </source>
</evidence>
<dbReference type="OrthoDB" id="9827088at2"/>
<dbReference type="PATRIC" id="fig|717774.3.peg.186"/>
<accession>F2JW98</accession>
<dbReference type="KEGG" id="mme:Marme_0182"/>
<dbReference type="STRING" id="717774.Marme_0182"/>
<protein>
    <submittedName>
        <fullName evidence="2">Uncharacterized protein</fullName>
    </submittedName>
</protein>
<keyword evidence="1" id="KW-0812">Transmembrane</keyword>
<evidence type="ECO:0000313" key="3">
    <source>
        <dbReference type="Proteomes" id="UP000001062"/>
    </source>
</evidence>
<keyword evidence="1" id="KW-0472">Membrane</keyword>